<evidence type="ECO:0000313" key="1">
    <source>
        <dbReference type="EMBL" id="KAH3752571.1"/>
    </source>
</evidence>
<evidence type="ECO:0000313" key="2">
    <source>
        <dbReference type="Proteomes" id="UP000828390"/>
    </source>
</evidence>
<dbReference type="EMBL" id="JAIWYP010000010">
    <property type="protein sequence ID" value="KAH3752571.1"/>
    <property type="molecule type" value="Genomic_DNA"/>
</dbReference>
<keyword evidence="2" id="KW-1185">Reference proteome</keyword>
<accession>A0A9D4DNL8</accession>
<gene>
    <name evidence="1" type="ORF">DPMN_187192</name>
</gene>
<reference evidence="1" key="1">
    <citation type="journal article" date="2019" name="bioRxiv">
        <title>The Genome of the Zebra Mussel, Dreissena polymorpha: A Resource for Invasive Species Research.</title>
        <authorList>
            <person name="McCartney M.A."/>
            <person name="Auch B."/>
            <person name="Kono T."/>
            <person name="Mallez S."/>
            <person name="Zhang Y."/>
            <person name="Obille A."/>
            <person name="Becker A."/>
            <person name="Abrahante J.E."/>
            <person name="Garbe J."/>
            <person name="Badalamenti J.P."/>
            <person name="Herman A."/>
            <person name="Mangelson H."/>
            <person name="Liachko I."/>
            <person name="Sullivan S."/>
            <person name="Sone E.D."/>
            <person name="Koren S."/>
            <person name="Silverstein K.A.T."/>
            <person name="Beckman K.B."/>
            <person name="Gohl D.M."/>
        </authorList>
    </citation>
    <scope>NUCLEOTIDE SEQUENCE</scope>
    <source>
        <strain evidence="1">Duluth1</strain>
        <tissue evidence="1">Whole animal</tissue>
    </source>
</reference>
<dbReference type="AlphaFoldDB" id="A0A9D4DNL8"/>
<sequence length="100" mass="11684">MAEEATYQNKTEDLYSFTKRYVRKFSKQERPLNDKNGGVISDDEGQKKKWTEHFQEVLNKAALTGDSASYKLSANLVLYSHEGRDKQRHQAIEERQICRT</sequence>
<comment type="caution">
    <text evidence="1">The sequence shown here is derived from an EMBL/GenBank/DDBJ whole genome shotgun (WGS) entry which is preliminary data.</text>
</comment>
<name>A0A9D4DNL8_DREPO</name>
<reference evidence="1" key="2">
    <citation type="submission" date="2020-11" db="EMBL/GenBank/DDBJ databases">
        <authorList>
            <person name="McCartney M.A."/>
            <person name="Auch B."/>
            <person name="Kono T."/>
            <person name="Mallez S."/>
            <person name="Becker A."/>
            <person name="Gohl D.M."/>
            <person name="Silverstein K.A.T."/>
            <person name="Koren S."/>
            <person name="Bechman K.B."/>
            <person name="Herman A."/>
            <person name="Abrahante J.E."/>
            <person name="Garbe J."/>
        </authorList>
    </citation>
    <scope>NUCLEOTIDE SEQUENCE</scope>
    <source>
        <strain evidence="1">Duluth1</strain>
        <tissue evidence="1">Whole animal</tissue>
    </source>
</reference>
<organism evidence="1 2">
    <name type="scientific">Dreissena polymorpha</name>
    <name type="common">Zebra mussel</name>
    <name type="synonym">Mytilus polymorpha</name>
    <dbReference type="NCBI Taxonomy" id="45954"/>
    <lineage>
        <taxon>Eukaryota</taxon>
        <taxon>Metazoa</taxon>
        <taxon>Spiralia</taxon>
        <taxon>Lophotrochozoa</taxon>
        <taxon>Mollusca</taxon>
        <taxon>Bivalvia</taxon>
        <taxon>Autobranchia</taxon>
        <taxon>Heteroconchia</taxon>
        <taxon>Euheterodonta</taxon>
        <taxon>Imparidentia</taxon>
        <taxon>Neoheterodontei</taxon>
        <taxon>Myida</taxon>
        <taxon>Dreissenoidea</taxon>
        <taxon>Dreissenidae</taxon>
        <taxon>Dreissena</taxon>
    </lineage>
</organism>
<protein>
    <submittedName>
        <fullName evidence="1">Uncharacterized protein</fullName>
    </submittedName>
</protein>
<proteinExistence type="predicted"/>
<dbReference type="Proteomes" id="UP000828390">
    <property type="component" value="Unassembled WGS sequence"/>
</dbReference>